<dbReference type="PATRIC" id="fig|298794.3.peg.4045"/>
<proteinExistence type="predicted"/>
<dbReference type="EMBL" id="LABY01000258">
    <property type="protein sequence ID" value="KMO29377.1"/>
    <property type="molecule type" value="Genomic_DNA"/>
</dbReference>
<evidence type="ECO:0008006" key="3">
    <source>
        <dbReference type="Google" id="ProtNLM"/>
    </source>
</evidence>
<reference evidence="1 2" key="1">
    <citation type="submission" date="2015-03" db="EMBL/GenBank/DDBJ databases">
        <title>Genome sequencing of Methylobacterium variabile DSM 16961.</title>
        <authorList>
            <person name="Chaudhry V."/>
            <person name="Patil P.B."/>
        </authorList>
    </citation>
    <scope>NUCLEOTIDE SEQUENCE [LARGE SCALE GENOMIC DNA]</scope>
    <source>
        <strain evidence="1 2">DSM 16961</strain>
    </source>
</reference>
<comment type="caution">
    <text evidence="1">The sequence shown here is derived from an EMBL/GenBank/DDBJ whole genome shotgun (WGS) entry which is preliminary data.</text>
</comment>
<organism evidence="1 2">
    <name type="scientific">Methylobacterium variabile</name>
    <dbReference type="NCBI Taxonomy" id="298794"/>
    <lineage>
        <taxon>Bacteria</taxon>
        <taxon>Pseudomonadati</taxon>
        <taxon>Pseudomonadota</taxon>
        <taxon>Alphaproteobacteria</taxon>
        <taxon>Hyphomicrobiales</taxon>
        <taxon>Methylobacteriaceae</taxon>
        <taxon>Methylobacterium</taxon>
    </lineage>
</organism>
<evidence type="ECO:0000313" key="2">
    <source>
        <dbReference type="Proteomes" id="UP000035955"/>
    </source>
</evidence>
<accession>A0A0J6S6W4</accession>
<dbReference type="AlphaFoldDB" id="A0A0J6S6W4"/>
<protein>
    <recommendedName>
        <fullName evidence="3">DUF2946 domain-containing protein</fullName>
    </recommendedName>
</protein>
<name>A0A0J6S6W4_9HYPH</name>
<keyword evidence="2" id="KW-1185">Reference proteome</keyword>
<evidence type="ECO:0000313" key="1">
    <source>
        <dbReference type="EMBL" id="KMO29377.1"/>
    </source>
</evidence>
<sequence length="122" mass="13159">MTSLRYPWMSDSARLLRAAVACLVAFVFAFSIITSETAAAPSPIQSDGLLTLSSQSAADHTSSSDPADAGILLHVHCGCHQVMRAEPVTFEPVRTADRVVYRVQTEPLASRPASPLRRPPRV</sequence>
<gene>
    <name evidence="1" type="ORF">VQ02_29760</name>
</gene>
<dbReference type="Proteomes" id="UP000035955">
    <property type="component" value="Unassembled WGS sequence"/>
</dbReference>